<dbReference type="STRING" id="1249552.PS2015_264"/>
<reference evidence="1 2" key="1">
    <citation type="submission" date="2015-11" db="EMBL/GenBank/DDBJ databases">
        <authorList>
            <person name="Zhang Y."/>
            <person name="Guo Z."/>
        </authorList>
    </citation>
    <scope>NUCLEOTIDE SEQUENCE [LARGE SCALE GENOMIC DNA]</scope>
    <source>
        <strain evidence="1 2">KCTC 32221</strain>
    </source>
</reference>
<proteinExistence type="predicted"/>
<evidence type="ECO:0008006" key="3">
    <source>
        <dbReference type="Google" id="ProtNLM"/>
    </source>
</evidence>
<dbReference type="KEGG" id="pspi:PS2015_264"/>
<dbReference type="RefSeq" id="WP_058020469.1">
    <property type="nucleotide sequence ID" value="NZ_CP013189.1"/>
</dbReference>
<dbReference type="OrthoDB" id="7428016at2"/>
<dbReference type="Proteomes" id="UP000065641">
    <property type="component" value="Chromosome"/>
</dbReference>
<name>A0A0S2K9F2_9GAMM</name>
<dbReference type="AlphaFoldDB" id="A0A0S2K9F2"/>
<sequence length="149" mass="17459">MIARISTRLACSERDLWQKIIEPRSLQFVASPLVSFEPLQQGALSGEWQVGIPYPLKLYFLKVIPLGRHTIQLVRIDRETNTIVSQESGRLARVWNHTISFREVAQDVVSYTDEIEIQAGWLTPAIWLFSQLFYRHRQRRWKVLLGKQQ</sequence>
<gene>
    <name evidence="1" type="ORF">PS2015_264</name>
</gene>
<accession>A0A0S2K9F2</accession>
<organism evidence="1 2">
    <name type="scientific">Pseudohongiella spirulinae</name>
    <dbReference type="NCBI Taxonomy" id="1249552"/>
    <lineage>
        <taxon>Bacteria</taxon>
        <taxon>Pseudomonadati</taxon>
        <taxon>Pseudomonadota</taxon>
        <taxon>Gammaproteobacteria</taxon>
        <taxon>Pseudomonadales</taxon>
        <taxon>Pseudohongiellaceae</taxon>
        <taxon>Pseudohongiella</taxon>
    </lineage>
</organism>
<evidence type="ECO:0000313" key="2">
    <source>
        <dbReference type="Proteomes" id="UP000065641"/>
    </source>
</evidence>
<keyword evidence="2" id="KW-1185">Reference proteome</keyword>
<protein>
    <recommendedName>
        <fullName evidence="3">Ligand-binding SRPBCC domain-containing protein</fullName>
    </recommendedName>
</protein>
<evidence type="ECO:0000313" key="1">
    <source>
        <dbReference type="EMBL" id="ALO44956.1"/>
    </source>
</evidence>
<dbReference type="EMBL" id="CP013189">
    <property type="protein sequence ID" value="ALO44956.1"/>
    <property type="molecule type" value="Genomic_DNA"/>
</dbReference>